<keyword evidence="3" id="KW-1185">Reference proteome</keyword>
<accession>L5JZB8</accession>
<evidence type="ECO:0000256" key="1">
    <source>
        <dbReference type="SAM" id="MobiDB-lite"/>
    </source>
</evidence>
<reference evidence="3" key="1">
    <citation type="journal article" date="2013" name="Science">
        <title>Comparative analysis of bat genomes provides insight into the evolution of flight and immunity.</title>
        <authorList>
            <person name="Zhang G."/>
            <person name="Cowled C."/>
            <person name="Shi Z."/>
            <person name="Huang Z."/>
            <person name="Bishop-Lilly K.A."/>
            <person name="Fang X."/>
            <person name="Wynne J.W."/>
            <person name="Xiong Z."/>
            <person name="Baker M.L."/>
            <person name="Zhao W."/>
            <person name="Tachedjian M."/>
            <person name="Zhu Y."/>
            <person name="Zhou P."/>
            <person name="Jiang X."/>
            <person name="Ng J."/>
            <person name="Yang L."/>
            <person name="Wu L."/>
            <person name="Xiao J."/>
            <person name="Feng Y."/>
            <person name="Chen Y."/>
            <person name="Sun X."/>
            <person name="Zhang Y."/>
            <person name="Marsh G.A."/>
            <person name="Crameri G."/>
            <person name="Broder C.C."/>
            <person name="Frey K.G."/>
            <person name="Wang L.F."/>
            <person name="Wang J."/>
        </authorList>
    </citation>
    <scope>NUCLEOTIDE SEQUENCE [LARGE SCALE GENOMIC DNA]</scope>
</reference>
<dbReference type="Proteomes" id="UP000010552">
    <property type="component" value="Unassembled WGS sequence"/>
</dbReference>
<dbReference type="InParanoid" id="L5JZB8"/>
<dbReference type="EMBL" id="KB031079">
    <property type="protein sequence ID" value="ELK03593.1"/>
    <property type="molecule type" value="Genomic_DNA"/>
</dbReference>
<feature type="region of interest" description="Disordered" evidence="1">
    <location>
        <begin position="157"/>
        <end position="221"/>
    </location>
</feature>
<proteinExistence type="predicted"/>
<evidence type="ECO:0000313" key="2">
    <source>
        <dbReference type="EMBL" id="ELK03593.1"/>
    </source>
</evidence>
<feature type="compositionally biased region" description="Polar residues" evidence="1">
    <location>
        <begin position="194"/>
        <end position="203"/>
    </location>
</feature>
<name>L5JZB8_PTEAL</name>
<feature type="region of interest" description="Disordered" evidence="1">
    <location>
        <begin position="247"/>
        <end position="285"/>
    </location>
</feature>
<protein>
    <submittedName>
        <fullName evidence="2">Uncharacterized protein</fullName>
    </submittedName>
</protein>
<organism evidence="2 3">
    <name type="scientific">Pteropus alecto</name>
    <name type="common">Black flying fox</name>
    <dbReference type="NCBI Taxonomy" id="9402"/>
    <lineage>
        <taxon>Eukaryota</taxon>
        <taxon>Metazoa</taxon>
        <taxon>Chordata</taxon>
        <taxon>Craniata</taxon>
        <taxon>Vertebrata</taxon>
        <taxon>Euteleostomi</taxon>
        <taxon>Mammalia</taxon>
        <taxon>Eutheria</taxon>
        <taxon>Laurasiatheria</taxon>
        <taxon>Chiroptera</taxon>
        <taxon>Yinpterochiroptera</taxon>
        <taxon>Pteropodoidea</taxon>
        <taxon>Pteropodidae</taxon>
        <taxon>Pteropodinae</taxon>
        <taxon>Pteropus</taxon>
    </lineage>
</organism>
<evidence type="ECO:0000313" key="3">
    <source>
        <dbReference type="Proteomes" id="UP000010552"/>
    </source>
</evidence>
<gene>
    <name evidence="2" type="ORF">PAL_GLEAN10002960</name>
</gene>
<sequence length="285" mass="29612">MSGPLRVCVGQKEIESLAGGRVQVTRGAGLGPEFHDRPPGATTYPGAYLGTCGAAGTTRDETLEALSGTVGRLGARSSHTTSHSVPSAVTMHTACVAASAPQEPKSPVKAACAPAHPRAIGELAVMQSAKTIRPHTGHTTERHTRTTGILTRRYNAQQREAEGSPHARTPPSPPSAADTGRTWPLTLKAKRSASHASALSKQPTVAAGGTCRSAESSVTQRPLVRSAVRVTTLAGWAESRALGRKDRMEAGAVAPVTGADRMAQPLPMETETGQEVKMGHKTETG</sequence>
<dbReference type="AlphaFoldDB" id="L5JZB8"/>